<proteinExistence type="predicted"/>
<gene>
    <name evidence="2" type="ORF">ETSY2_15015</name>
</gene>
<dbReference type="Gene3D" id="3.90.1300.10">
    <property type="entry name" value="Amidase signature (AS) domain"/>
    <property type="match status" value="1"/>
</dbReference>
<dbReference type="InterPro" id="IPR023631">
    <property type="entry name" value="Amidase_dom"/>
</dbReference>
<comment type="caution">
    <text evidence="2">The sequence shown here is derived from an EMBL/GenBank/DDBJ whole genome shotgun (WGS) entry which is preliminary data.</text>
</comment>
<dbReference type="Proteomes" id="UP000019140">
    <property type="component" value="Unassembled WGS sequence"/>
</dbReference>
<dbReference type="EMBL" id="AZHX01000602">
    <property type="protein sequence ID" value="ETX06790.1"/>
    <property type="molecule type" value="Genomic_DNA"/>
</dbReference>
<dbReference type="PATRIC" id="fig|1429439.4.peg.2554"/>
<protein>
    <recommendedName>
        <fullName evidence="1">Amidase domain-containing protein</fullName>
    </recommendedName>
</protein>
<dbReference type="SUPFAM" id="SSF75304">
    <property type="entry name" value="Amidase signature (AS) enzymes"/>
    <property type="match status" value="1"/>
</dbReference>
<dbReference type="PANTHER" id="PTHR11895:SF176">
    <property type="entry name" value="AMIDASE AMID-RELATED"/>
    <property type="match status" value="1"/>
</dbReference>
<organism evidence="2 3">
    <name type="scientific">Candidatus Entotheonella gemina</name>
    <dbReference type="NCBI Taxonomy" id="1429439"/>
    <lineage>
        <taxon>Bacteria</taxon>
        <taxon>Pseudomonadati</taxon>
        <taxon>Nitrospinota/Tectimicrobiota group</taxon>
        <taxon>Candidatus Tectimicrobiota</taxon>
        <taxon>Candidatus Entotheonellia</taxon>
        <taxon>Candidatus Entotheonellales</taxon>
        <taxon>Candidatus Entotheonellaceae</taxon>
        <taxon>Candidatus Entotheonella</taxon>
    </lineage>
</organism>
<dbReference type="PANTHER" id="PTHR11895">
    <property type="entry name" value="TRANSAMIDASE"/>
    <property type="match status" value="1"/>
</dbReference>
<sequence>MNTTPLHFQTISELARQLRSGDLSPVALTEHCLARMEALEPTLHAFRLPTPERAMATARAAEIALRAGQDLGPLHGIPYAVKDLFDIKGLPTTAGSDILRDHIAPEDASVTARLARAGMILLGKTHTVQFAYGGVGINHHHGTPHNPWHQTPHVPGGSSSGSGVAVAAGMVPMALGSDTGGSVRIPASLCGTVGLKTTVGQVSRAGVFPLSWSLDSVGALTRSVEDAALVYQCIHGPDPLDPSTQGAECHDVMATLRRGVRGLRLAFAETAFWDHADAEVTRAVRQCGDVFANLGAQVEPIAFPEAADALALNPGGLVIAAEAYTIHRERLEAHADQYDPIISSRIIQGQDIRAADYFQTTQAWDRLRQQVAQTLLDVDALLVPATMIPAKPTAAVDADTDAYVQHNLSYLRNTSIGNILDLCGLSVPCGFTSEGLPIGLMIYTKPRHEAMLLRIGYAFEQATSWHLQMPNTSWIASS</sequence>
<evidence type="ECO:0000259" key="1">
    <source>
        <dbReference type="Pfam" id="PF01425"/>
    </source>
</evidence>
<reference evidence="2 3" key="1">
    <citation type="journal article" date="2014" name="Nature">
        <title>An environmental bacterial taxon with a large and distinct metabolic repertoire.</title>
        <authorList>
            <person name="Wilson M.C."/>
            <person name="Mori T."/>
            <person name="Ruckert C."/>
            <person name="Uria A.R."/>
            <person name="Helf M.J."/>
            <person name="Takada K."/>
            <person name="Gernert C."/>
            <person name="Steffens U.A."/>
            <person name="Heycke N."/>
            <person name="Schmitt S."/>
            <person name="Rinke C."/>
            <person name="Helfrich E.J."/>
            <person name="Brachmann A.O."/>
            <person name="Gurgui C."/>
            <person name="Wakimoto T."/>
            <person name="Kracht M."/>
            <person name="Crusemann M."/>
            <person name="Hentschel U."/>
            <person name="Abe I."/>
            <person name="Matsunaga S."/>
            <person name="Kalinowski J."/>
            <person name="Takeyama H."/>
            <person name="Piel J."/>
        </authorList>
    </citation>
    <scope>NUCLEOTIDE SEQUENCE [LARGE SCALE GENOMIC DNA]</scope>
    <source>
        <strain evidence="3">TSY2</strain>
    </source>
</reference>
<dbReference type="GO" id="GO:0003824">
    <property type="term" value="F:catalytic activity"/>
    <property type="evidence" value="ECO:0007669"/>
    <property type="project" value="InterPro"/>
</dbReference>
<dbReference type="InterPro" id="IPR000120">
    <property type="entry name" value="Amidase"/>
</dbReference>
<evidence type="ECO:0000313" key="3">
    <source>
        <dbReference type="Proteomes" id="UP000019140"/>
    </source>
</evidence>
<feature type="domain" description="Amidase" evidence="1">
    <location>
        <begin position="28"/>
        <end position="453"/>
    </location>
</feature>
<dbReference type="AlphaFoldDB" id="W4M9F4"/>
<name>W4M9F4_9BACT</name>
<keyword evidence="3" id="KW-1185">Reference proteome</keyword>
<dbReference type="Pfam" id="PF01425">
    <property type="entry name" value="Amidase"/>
    <property type="match status" value="1"/>
</dbReference>
<accession>W4M9F4</accession>
<dbReference type="InterPro" id="IPR036928">
    <property type="entry name" value="AS_sf"/>
</dbReference>
<dbReference type="PROSITE" id="PS00571">
    <property type="entry name" value="AMIDASES"/>
    <property type="match status" value="1"/>
</dbReference>
<evidence type="ECO:0000313" key="2">
    <source>
        <dbReference type="EMBL" id="ETX06790.1"/>
    </source>
</evidence>
<dbReference type="InterPro" id="IPR020556">
    <property type="entry name" value="Amidase_CS"/>
</dbReference>
<dbReference type="HOGENOM" id="CLU_009600_0_3_7"/>